<feature type="binding site" evidence="6">
    <location>
        <position position="566"/>
    </location>
    <ligand>
        <name>AMP</name>
        <dbReference type="ChEBI" id="CHEBI:456215"/>
    </ligand>
</feature>
<evidence type="ECO:0000256" key="8">
    <source>
        <dbReference type="RuleBase" id="RU363067"/>
    </source>
</evidence>
<reference evidence="11 12" key="1">
    <citation type="journal article" date="2024" name="BMC Genomics">
        <title>De novo assembly and annotation of Popillia japonica's genome with initial clues to its potential as an invasive pest.</title>
        <authorList>
            <person name="Cucini C."/>
            <person name="Boschi S."/>
            <person name="Funari R."/>
            <person name="Cardaioli E."/>
            <person name="Iannotti N."/>
            <person name="Marturano G."/>
            <person name="Paoli F."/>
            <person name="Bruttini M."/>
            <person name="Carapelli A."/>
            <person name="Frati F."/>
            <person name="Nardi F."/>
        </authorList>
    </citation>
    <scope>NUCLEOTIDE SEQUENCE [LARGE SCALE GENOMIC DNA]</scope>
    <source>
        <strain evidence="11">DMR45628</strain>
    </source>
</reference>
<evidence type="ECO:0000313" key="11">
    <source>
        <dbReference type="EMBL" id="KAK9701508.1"/>
    </source>
</evidence>
<keyword evidence="9" id="KW-0812">Transmembrane</keyword>
<name>A0AAW1JEE7_POPJA</name>
<dbReference type="InterPro" id="IPR036971">
    <property type="entry name" value="PDEase_catalytic_dom_sf"/>
</dbReference>
<feature type="binding site" evidence="7">
    <location>
        <position position="514"/>
    </location>
    <ligand>
        <name>Zn(2+)</name>
        <dbReference type="ChEBI" id="CHEBI:29105"/>
        <label>1</label>
    </ligand>
</feature>
<protein>
    <recommendedName>
        <fullName evidence="8">Phosphodiesterase</fullName>
        <ecNumber evidence="8">3.1.4.-</ecNumber>
    </recommendedName>
</protein>
<evidence type="ECO:0000259" key="10">
    <source>
        <dbReference type="PROSITE" id="PS51845"/>
    </source>
</evidence>
<organism evidence="11 12">
    <name type="scientific">Popillia japonica</name>
    <name type="common">Japanese beetle</name>
    <dbReference type="NCBI Taxonomy" id="7064"/>
    <lineage>
        <taxon>Eukaryota</taxon>
        <taxon>Metazoa</taxon>
        <taxon>Ecdysozoa</taxon>
        <taxon>Arthropoda</taxon>
        <taxon>Hexapoda</taxon>
        <taxon>Insecta</taxon>
        <taxon>Pterygota</taxon>
        <taxon>Neoptera</taxon>
        <taxon>Endopterygota</taxon>
        <taxon>Coleoptera</taxon>
        <taxon>Polyphaga</taxon>
        <taxon>Scarabaeiformia</taxon>
        <taxon>Scarabaeidae</taxon>
        <taxon>Rutelinae</taxon>
        <taxon>Popillia</taxon>
    </lineage>
</organism>
<feature type="binding site" evidence="7">
    <location>
        <position position="403"/>
    </location>
    <ligand>
        <name>Zn(2+)</name>
        <dbReference type="ChEBI" id="CHEBI:29105"/>
        <label>1</label>
    </ligand>
</feature>
<dbReference type="EC" id="3.1.4.-" evidence="8"/>
<feature type="transmembrane region" description="Helical" evidence="9">
    <location>
        <begin position="563"/>
        <end position="585"/>
    </location>
</feature>
<evidence type="ECO:0000313" key="12">
    <source>
        <dbReference type="Proteomes" id="UP001458880"/>
    </source>
</evidence>
<proteinExistence type="inferred from homology"/>
<dbReference type="PANTHER" id="PTHR11347">
    <property type="entry name" value="CYCLIC NUCLEOTIDE PHOSPHODIESTERASE"/>
    <property type="match status" value="1"/>
</dbReference>
<dbReference type="CDD" id="cd00077">
    <property type="entry name" value="HDc"/>
    <property type="match status" value="1"/>
</dbReference>
<dbReference type="SMART" id="SM00471">
    <property type="entry name" value="HDc"/>
    <property type="match status" value="1"/>
</dbReference>
<feature type="binding site" evidence="6">
    <location>
        <position position="514"/>
    </location>
    <ligand>
        <name>AMP</name>
        <dbReference type="ChEBI" id="CHEBI:456215"/>
    </ligand>
</feature>
<dbReference type="GO" id="GO:0046872">
    <property type="term" value="F:metal ion binding"/>
    <property type="evidence" value="ECO:0007669"/>
    <property type="project" value="UniProtKB-KW"/>
</dbReference>
<comment type="caution">
    <text evidence="11">The sequence shown here is derived from an EMBL/GenBank/DDBJ whole genome shotgun (WGS) entry which is preliminary data.</text>
</comment>
<dbReference type="InterPro" id="IPR002073">
    <property type="entry name" value="PDEase_catalytic_dom"/>
</dbReference>
<dbReference type="PROSITE" id="PS51845">
    <property type="entry name" value="PDEASE_I_2"/>
    <property type="match status" value="1"/>
</dbReference>
<evidence type="ECO:0000256" key="2">
    <source>
        <dbReference type="ARBA" id="ARBA00022535"/>
    </source>
</evidence>
<dbReference type="PRINTS" id="PR00387">
    <property type="entry name" value="PDIESTERASE1"/>
</dbReference>
<keyword evidence="2" id="KW-0140">cGMP</keyword>
<keyword evidence="12" id="KW-1185">Reference proteome</keyword>
<comment type="cofactor">
    <cofactor evidence="8">
        <name>a divalent metal cation</name>
        <dbReference type="ChEBI" id="CHEBI:60240"/>
    </cofactor>
    <text evidence="8">Binds 2 divalent metal cations per subunit. Site 1 may preferentially bind zinc ions, while site 2 has a preference for magnesium and/or manganese ions.</text>
</comment>
<gene>
    <name evidence="11" type="ORF">QE152_g30601</name>
</gene>
<dbReference type="SUPFAM" id="SSF55781">
    <property type="entry name" value="GAF domain-like"/>
    <property type="match status" value="2"/>
</dbReference>
<evidence type="ECO:0000256" key="5">
    <source>
        <dbReference type="PIRSR" id="PIRSR623088-1"/>
    </source>
</evidence>
<dbReference type="InterPro" id="IPR023174">
    <property type="entry name" value="PDEase_CS"/>
</dbReference>
<dbReference type="Pfam" id="PF00233">
    <property type="entry name" value="PDEase_I"/>
    <property type="match status" value="1"/>
</dbReference>
<dbReference type="GO" id="GO:0004114">
    <property type="term" value="F:3',5'-cyclic-nucleotide phosphodiesterase activity"/>
    <property type="evidence" value="ECO:0007669"/>
    <property type="project" value="InterPro"/>
</dbReference>
<dbReference type="InterPro" id="IPR029016">
    <property type="entry name" value="GAF-like_dom_sf"/>
</dbReference>
<dbReference type="InterPro" id="IPR003018">
    <property type="entry name" value="GAF"/>
</dbReference>
<dbReference type="EMBL" id="JASPKY010000413">
    <property type="protein sequence ID" value="KAK9701508.1"/>
    <property type="molecule type" value="Genomic_DNA"/>
</dbReference>
<evidence type="ECO:0000256" key="6">
    <source>
        <dbReference type="PIRSR" id="PIRSR623088-2"/>
    </source>
</evidence>
<dbReference type="SUPFAM" id="SSF109604">
    <property type="entry name" value="HD-domain/PDEase-like"/>
    <property type="match status" value="1"/>
</dbReference>
<comment type="similarity">
    <text evidence="1 8">Belongs to the cyclic nucleotide phosphodiesterase family.</text>
</comment>
<feature type="domain" description="PDEase" evidence="10">
    <location>
        <begin position="292"/>
        <end position="609"/>
    </location>
</feature>
<dbReference type="InterPro" id="IPR023088">
    <property type="entry name" value="PDEase"/>
</dbReference>
<dbReference type="Proteomes" id="UP001458880">
    <property type="component" value="Unassembled WGS sequence"/>
</dbReference>
<feature type="active site" description="Proton donor" evidence="5">
    <location>
        <position position="365"/>
    </location>
</feature>
<feature type="binding site" evidence="7">
    <location>
        <position position="369"/>
    </location>
    <ligand>
        <name>Zn(2+)</name>
        <dbReference type="ChEBI" id="CHEBI:29105"/>
        <label>1</label>
    </ligand>
</feature>
<dbReference type="Gene3D" id="1.10.1300.10">
    <property type="entry name" value="3'5'-cyclic nucleotide phosphodiesterase, catalytic domain"/>
    <property type="match status" value="1"/>
</dbReference>
<sequence length="614" mass="70465">MSSVAECTACLILRHYYFCFHQGEVAHILCQPIVQPDGTLAAVLELWRREAGGSFHEEDEEITCSYLVWGGIALHYAHLYFNMDKQRKLNDFLLAVVKSIFQDMVSMDMLIMKIMNFAQRLVDADRASLFLVDSKNKELYATIFDVGIENKTSGDDTESENEETVKAHTSREIRFPLGTGIAGQVAMTGEILNISDAYSDERFNRTVDQLTGYRTQTILCMPIYIRGSIIGVVQMVNKHTGCFSKEDEEAFEMFAVYCGLALHHAKLYDKIRRSEQKYKVALEVLSYHNSCSEEEFHSAVKDGIPGQVVDIDDYYFNPFVIEDYEKARQSIYMFIDLFGLVRFDKNSLLKFVLTVRKNYRRVPYHNWTHGFSVANCMYSIIKHSDNAFRPNECLALFIGALCHDLDHRGKNNKFMLDTESPLAAIYSTSTMEHHHFNQTVTILQQEGHNIFSKLSSSEYKQVLGLIKHCILATDLALFFPNKAKLNQIVQDQSFSWSNQDHRMLIQAIAMTASDLSASAKPWDIQSETVKIIFEEFYQQGDAERAAGRKPIPMMDRNQPEQQAASQVGFLMGICVPCYTLLYSLIPETKPLLNMCKENLEKWRQIDEDMRKREQ</sequence>
<feature type="binding site" evidence="6">
    <location>
        <begin position="365"/>
        <end position="369"/>
    </location>
    <ligand>
        <name>AMP</name>
        <dbReference type="ChEBI" id="CHEBI:456215"/>
    </ligand>
</feature>
<feature type="binding site" evidence="7">
    <location>
        <position position="404"/>
    </location>
    <ligand>
        <name>Zn(2+)</name>
        <dbReference type="ChEBI" id="CHEBI:29105"/>
        <label>1</label>
    </ligand>
</feature>
<keyword evidence="4 8" id="KW-0378">Hydrolase</keyword>
<keyword evidence="9" id="KW-1133">Transmembrane helix</keyword>
<dbReference type="AlphaFoldDB" id="A0AAW1JEE7"/>
<dbReference type="GO" id="GO:0007165">
    <property type="term" value="P:signal transduction"/>
    <property type="evidence" value="ECO:0007669"/>
    <property type="project" value="InterPro"/>
</dbReference>
<evidence type="ECO:0000256" key="4">
    <source>
        <dbReference type="ARBA" id="ARBA00022801"/>
    </source>
</evidence>
<keyword evidence="9" id="KW-0472">Membrane</keyword>
<dbReference type="Gene3D" id="3.30.450.40">
    <property type="match status" value="2"/>
</dbReference>
<dbReference type="FunFam" id="3.30.450.40:FF:000067">
    <property type="entry name" value="Phosphodiesterase"/>
    <property type="match status" value="1"/>
</dbReference>
<dbReference type="PROSITE" id="PS00126">
    <property type="entry name" value="PDEASE_I_1"/>
    <property type="match status" value="1"/>
</dbReference>
<dbReference type="InterPro" id="IPR003607">
    <property type="entry name" value="HD/PDEase_dom"/>
</dbReference>
<accession>A0AAW1JEE7</accession>
<keyword evidence="3 7" id="KW-0479">Metal-binding</keyword>
<dbReference type="FunFam" id="1.10.1300.10:FF:000003">
    <property type="entry name" value="Phosphodiesterase"/>
    <property type="match status" value="1"/>
</dbReference>
<evidence type="ECO:0000256" key="1">
    <source>
        <dbReference type="ARBA" id="ARBA00007648"/>
    </source>
</evidence>
<feature type="binding site" evidence="7">
    <location>
        <position position="404"/>
    </location>
    <ligand>
        <name>Zn(2+)</name>
        <dbReference type="ChEBI" id="CHEBI:29105"/>
        <label>2</label>
    </ligand>
</feature>
<evidence type="ECO:0000256" key="7">
    <source>
        <dbReference type="PIRSR" id="PIRSR623088-3"/>
    </source>
</evidence>
<evidence type="ECO:0000256" key="9">
    <source>
        <dbReference type="SAM" id="Phobius"/>
    </source>
</evidence>
<dbReference type="Pfam" id="PF01590">
    <property type="entry name" value="GAF"/>
    <property type="match status" value="1"/>
</dbReference>
<feature type="binding site" evidence="6">
    <location>
        <position position="404"/>
    </location>
    <ligand>
        <name>AMP</name>
        <dbReference type="ChEBI" id="CHEBI:456215"/>
    </ligand>
</feature>
<evidence type="ECO:0000256" key="3">
    <source>
        <dbReference type="ARBA" id="ARBA00022723"/>
    </source>
</evidence>
<dbReference type="SMART" id="SM00065">
    <property type="entry name" value="GAF"/>
    <property type="match status" value="1"/>
</dbReference>